<evidence type="ECO:0000256" key="9">
    <source>
        <dbReference type="ARBA" id="ARBA00023004"/>
    </source>
</evidence>
<dbReference type="InterPro" id="IPR052306">
    <property type="entry name" value="CYP450_71D"/>
</dbReference>
<dbReference type="PANTHER" id="PTHR47953">
    <property type="entry name" value="OS08G0105600 PROTEIN"/>
    <property type="match status" value="1"/>
</dbReference>
<evidence type="ECO:0000256" key="4">
    <source>
        <dbReference type="ARBA" id="ARBA00022617"/>
    </source>
</evidence>
<dbReference type="GO" id="GO:0051762">
    <property type="term" value="P:sesquiterpene biosynthetic process"/>
    <property type="evidence" value="ECO:0007669"/>
    <property type="project" value="UniProtKB-ARBA"/>
</dbReference>
<dbReference type="CDD" id="cd11072">
    <property type="entry name" value="CYP71-like"/>
    <property type="match status" value="1"/>
</dbReference>
<dbReference type="GO" id="GO:0016705">
    <property type="term" value="F:oxidoreductase activity, acting on paired donors, with incorporation or reduction of molecular oxygen"/>
    <property type="evidence" value="ECO:0007669"/>
    <property type="project" value="InterPro"/>
</dbReference>
<dbReference type="FunFam" id="1.10.630.10:FF:000043">
    <property type="entry name" value="Cytochrome P450 99A2"/>
    <property type="match status" value="1"/>
</dbReference>
<organism evidence="14 15">
    <name type="scientific">Escallonia herrerae</name>
    <dbReference type="NCBI Taxonomy" id="1293975"/>
    <lineage>
        <taxon>Eukaryota</taxon>
        <taxon>Viridiplantae</taxon>
        <taxon>Streptophyta</taxon>
        <taxon>Embryophyta</taxon>
        <taxon>Tracheophyta</taxon>
        <taxon>Spermatophyta</taxon>
        <taxon>Magnoliopsida</taxon>
        <taxon>eudicotyledons</taxon>
        <taxon>Gunneridae</taxon>
        <taxon>Pentapetalae</taxon>
        <taxon>asterids</taxon>
        <taxon>campanulids</taxon>
        <taxon>Escalloniales</taxon>
        <taxon>Escalloniaceae</taxon>
        <taxon>Escallonia</taxon>
    </lineage>
</organism>
<evidence type="ECO:0008006" key="16">
    <source>
        <dbReference type="Google" id="ProtNLM"/>
    </source>
</evidence>
<keyword evidence="10 13" id="KW-0503">Monooxygenase</keyword>
<name>A0AA89B6N0_9ASTE</name>
<dbReference type="InterPro" id="IPR036396">
    <property type="entry name" value="Cyt_P450_sf"/>
</dbReference>
<dbReference type="GO" id="GO:0005506">
    <property type="term" value="F:iron ion binding"/>
    <property type="evidence" value="ECO:0007669"/>
    <property type="project" value="InterPro"/>
</dbReference>
<feature type="binding site" description="axial binding residue" evidence="12">
    <location>
        <position position="493"/>
    </location>
    <ligand>
        <name>heme</name>
        <dbReference type="ChEBI" id="CHEBI:30413"/>
    </ligand>
    <ligandPart>
        <name>Fe</name>
        <dbReference type="ChEBI" id="CHEBI:18248"/>
    </ligandPart>
</feature>
<keyword evidence="8 13" id="KW-0560">Oxidoreductase</keyword>
<protein>
    <recommendedName>
        <fullName evidence="16">Cytochrome P450</fullName>
    </recommendedName>
</protein>
<dbReference type="InterPro" id="IPR002401">
    <property type="entry name" value="Cyt_P450_E_grp-I"/>
</dbReference>
<dbReference type="SUPFAM" id="SSF48264">
    <property type="entry name" value="Cytochrome P450"/>
    <property type="match status" value="1"/>
</dbReference>
<proteinExistence type="inferred from homology"/>
<evidence type="ECO:0000256" key="5">
    <source>
        <dbReference type="ARBA" id="ARBA00022692"/>
    </source>
</evidence>
<keyword evidence="6 12" id="KW-0479">Metal-binding</keyword>
<evidence type="ECO:0000256" key="7">
    <source>
        <dbReference type="ARBA" id="ARBA00022989"/>
    </source>
</evidence>
<dbReference type="GO" id="GO:0020037">
    <property type="term" value="F:heme binding"/>
    <property type="evidence" value="ECO:0007669"/>
    <property type="project" value="InterPro"/>
</dbReference>
<keyword evidence="7" id="KW-1133">Transmembrane helix</keyword>
<keyword evidence="4 12" id="KW-0349">Heme</keyword>
<comment type="cofactor">
    <cofactor evidence="1 12">
        <name>heme</name>
        <dbReference type="ChEBI" id="CHEBI:30413"/>
    </cofactor>
</comment>
<keyword evidence="15" id="KW-1185">Reference proteome</keyword>
<dbReference type="GO" id="GO:0004497">
    <property type="term" value="F:monooxygenase activity"/>
    <property type="evidence" value="ECO:0007669"/>
    <property type="project" value="UniProtKB-KW"/>
</dbReference>
<comment type="caution">
    <text evidence="14">The sequence shown here is derived from an EMBL/GenBank/DDBJ whole genome shotgun (WGS) entry which is preliminary data.</text>
</comment>
<keyword evidence="11" id="KW-0472">Membrane</keyword>
<dbReference type="InterPro" id="IPR001128">
    <property type="entry name" value="Cyt_P450"/>
</dbReference>
<keyword evidence="5" id="KW-0812">Transmembrane</keyword>
<dbReference type="Pfam" id="PF00067">
    <property type="entry name" value="p450"/>
    <property type="match status" value="1"/>
</dbReference>
<comment type="similarity">
    <text evidence="3 13">Belongs to the cytochrome P450 family.</text>
</comment>
<evidence type="ECO:0000256" key="12">
    <source>
        <dbReference type="PIRSR" id="PIRSR602401-1"/>
    </source>
</evidence>
<dbReference type="InterPro" id="IPR017972">
    <property type="entry name" value="Cyt_P450_CS"/>
</dbReference>
<evidence type="ECO:0000256" key="13">
    <source>
        <dbReference type="RuleBase" id="RU000461"/>
    </source>
</evidence>
<gene>
    <name evidence="14" type="ORF">RJ639_041789</name>
</gene>
<evidence type="ECO:0000256" key="8">
    <source>
        <dbReference type="ARBA" id="ARBA00023002"/>
    </source>
</evidence>
<dbReference type="Gene3D" id="1.10.630.10">
    <property type="entry name" value="Cytochrome P450"/>
    <property type="match status" value="1"/>
</dbReference>
<accession>A0AA89B6N0</accession>
<evidence type="ECO:0000256" key="2">
    <source>
        <dbReference type="ARBA" id="ARBA00004167"/>
    </source>
</evidence>
<evidence type="ECO:0000256" key="6">
    <source>
        <dbReference type="ARBA" id="ARBA00022723"/>
    </source>
</evidence>
<dbReference type="Proteomes" id="UP001188597">
    <property type="component" value="Unassembled WGS sequence"/>
</dbReference>
<dbReference type="PRINTS" id="PR00463">
    <property type="entry name" value="EP450I"/>
</dbReference>
<dbReference type="PRINTS" id="PR00385">
    <property type="entry name" value="P450"/>
</dbReference>
<evidence type="ECO:0000256" key="3">
    <source>
        <dbReference type="ARBA" id="ARBA00010617"/>
    </source>
</evidence>
<keyword evidence="9 12" id="KW-0408">Iron</keyword>
<dbReference type="GO" id="GO:0016020">
    <property type="term" value="C:membrane"/>
    <property type="evidence" value="ECO:0007669"/>
    <property type="project" value="UniProtKB-SubCell"/>
</dbReference>
<evidence type="ECO:0000256" key="1">
    <source>
        <dbReference type="ARBA" id="ARBA00001971"/>
    </source>
</evidence>
<evidence type="ECO:0000313" key="15">
    <source>
        <dbReference type="Proteomes" id="UP001188597"/>
    </source>
</evidence>
<evidence type="ECO:0000256" key="11">
    <source>
        <dbReference type="ARBA" id="ARBA00023136"/>
    </source>
</evidence>
<comment type="subcellular location">
    <subcellularLocation>
        <location evidence="2">Membrane</location>
        <topology evidence="2">Single-pass membrane protein</topology>
    </subcellularLocation>
</comment>
<reference evidence="14" key="1">
    <citation type="submission" date="2022-12" db="EMBL/GenBank/DDBJ databases">
        <title>Draft genome assemblies for two species of Escallonia (Escalloniales).</title>
        <authorList>
            <person name="Chanderbali A."/>
            <person name="Dervinis C."/>
            <person name="Anghel I."/>
            <person name="Soltis D."/>
            <person name="Soltis P."/>
            <person name="Zapata F."/>
        </authorList>
    </citation>
    <scope>NUCLEOTIDE SEQUENCE</scope>
    <source>
        <strain evidence="14">UCBG64.0493</strain>
        <tissue evidence="14">Leaf</tissue>
    </source>
</reference>
<sequence length="556" mass="63213">MHDSLELEADYHGTDYVVAEKITDEVIIQRTDQKAVLKQNNTQSPQKRKDKSPIPFLILLMELQLSSIPLLFSSFLFVCMLIKVAAKTTTKLLAMSPAPNLPPGPWKLPFIGNMHHLIGGSQVHCMLRDLSQKYGPLMHLQLGEISTIVVSSPEMATEVVKTHDILFAQRPYHIAADILSYNFTDIISSPYGEYWRQLRKICIMEILSAKRVQTFRSIREEEVSDLIESIFREAKSTINLSKKISSLTFATIGRAAFGKKSKDQEAFISTMHEVAKVATGVTIKWLQKICGIESKLLQLHKKFDEILESIVNEHKQRKMRTIPESGSDQEEAKEDLVDVLLRIQKHGDLGIPLTDNNIKAVISDMFSAGGETSSTTIEWAMSEMLKNRRVMKMAQNEGLHELKYLKSVIKETLRLHPPVPLLLPRACRKHCKINGFQIPVKTSVLVSVWSIGRDTKYCTDAEKFQPERFMDSSIDFKGTDFQYLPFGAGRRMCPGIAFAQPNVELPLAHLLYHFDWELPNGMKKEELDMTEVLGMTIRRKHDLYLIPIPYHPSPVE</sequence>
<evidence type="ECO:0000313" key="14">
    <source>
        <dbReference type="EMBL" id="KAK3026492.1"/>
    </source>
</evidence>
<evidence type="ECO:0000256" key="10">
    <source>
        <dbReference type="ARBA" id="ARBA00023033"/>
    </source>
</evidence>
<dbReference type="PANTHER" id="PTHR47953:SF19">
    <property type="entry name" value="OS06G0641600 PROTEIN"/>
    <property type="match status" value="1"/>
</dbReference>
<dbReference type="EMBL" id="JAVXUP010000499">
    <property type="protein sequence ID" value="KAK3026492.1"/>
    <property type="molecule type" value="Genomic_DNA"/>
</dbReference>
<dbReference type="AlphaFoldDB" id="A0AA89B6N0"/>
<dbReference type="PROSITE" id="PS00086">
    <property type="entry name" value="CYTOCHROME_P450"/>
    <property type="match status" value="1"/>
</dbReference>